<dbReference type="Proteomes" id="UP001432027">
    <property type="component" value="Unassembled WGS sequence"/>
</dbReference>
<organism evidence="2 3">
    <name type="scientific">Pristionchus entomophagus</name>
    <dbReference type="NCBI Taxonomy" id="358040"/>
    <lineage>
        <taxon>Eukaryota</taxon>
        <taxon>Metazoa</taxon>
        <taxon>Ecdysozoa</taxon>
        <taxon>Nematoda</taxon>
        <taxon>Chromadorea</taxon>
        <taxon>Rhabditida</taxon>
        <taxon>Rhabditina</taxon>
        <taxon>Diplogasteromorpha</taxon>
        <taxon>Diplogasteroidea</taxon>
        <taxon>Neodiplogasteridae</taxon>
        <taxon>Pristionchus</taxon>
    </lineage>
</organism>
<protein>
    <recommendedName>
        <fullName evidence="1">GYF domain-containing protein</fullName>
    </recommendedName>
</protein>
<dbReference type="InterPro" id="IPR035445">
    <property type="entry name" value="GYF-like_dom_sf"/>
</dbReference>
<dbReference type="AlphaFoldDB" id="A0AAV5SKH3"/>
<proteinExistence type="predicted"/>
<evidence type="ECO:0000313" key="3">
    <source>
        <dbReference type="Proteomes" id="UP001432027"/>
    </source>
</evidence>
<evidence type="ECO:0000313" key="2">
    <source>
        <dbReference type="EMBL" id="GMS83197.1"/>
    </source>
</evidence>
<reference evidence="2" key="1">
    <citation type="submission" date="2023-10" db="EMBL/GenBank/DDBJ databases">
        <title>Genome assembly of Pristionchus species.</title>
        <authorList>
            <person name="Yoshida K."/>
            <person name="Sommer R.J."/>
        </authorList>
    </citation>
    <scope>NUCLEOTIDE SEQUENCE</scope>
    <source>
        <strain evidence="2">RS0144</strain>
    </source>
</reference>
<feature type="domain" description="GYF" evidence="1">
    <location>
        <begin position="4"/>
        <end position="49"/>
    </location>
</feature>
<name>A0AAV5SKH3_9BILA</name>
<dbReference type="Gene3D" id="3.30.1490.40">
    <property type="match status" value="1"/>
</dbReference>
<gene>
    <name evidence="2" type="ORF">PENTCL1PPCAC_5372</name>
</gene>
<sequence>SLTETKWWYKGPDGESHGPYLARQMSAWGPPLETLPVRTEKDEEFHSAGEWRTVMGGVNPFASSSVPAFNVL</sequence>
<evidence type="ECO:0000259" key="1">
    <source>
        <dbReference type="PROSITE" id="PS50829"/>
    </source>
</evidence>
<feature type="non-terminal residue" evidence="2">
    <location>
        <position position="1"/>
    </location>
</feature>
<dbReference type="EMBL" id="BTSX01000002">
    <property type="protein sequence ID" value="GMS83197.1"/>
    <property type="molecule type" value="Genomic_DNA"/>
</dbReference>
<keyword evidence="3" id="KW-1185">Reference proteome</keyword>
<comment type="caution">
    <text evidence="2">The sequence shown here is derived from an EMBL/GenBank/DDBJ whole genome shotgun (WGS) entry which is preliminary data.</text>
</comment>
<dbReference type="SMART" id="SM00444">
    <property type="entry name" value="GYF"/>
    <property type="match status" value="1"/>
</dbReference>
<dbReference type="InterPro" id="IPR003169">
    <property type="entry name" value="GYF"/>
</dbReference>
<feature type="non-terminal residue" evidence="2">
    <location>
        <position position="72"/>
    </location>
</feature>
<dbReference type="Pfam" id="PF02213">
    <property type="entry name" value="GYF"/>
    <property type="match status" value="1"/>
</dbReference>
<accession>A0AAV5SKH3</accession>
<dbReference type="PROSITE" id="PS50829">
    <property type="entry name" value="GYF"/>
    <property type="match status" value="1"/>
</dbReference>
<dbReference type="SUPFAM" id="SSF55277">
    <property type="entry name" value="GYF domain"/>
    <property type="match status" value="1"/>
</dbReference>